<dbReference type="OrthoDB" id="10064100at2759"/>
<gene>
    <name evidence="5" type="ORF">KP509_35G034600</name>
</gene>
<dbReference type="EMBL" id="CM035440">
    <property type="protein sequence ID" value="KAH7282526.1"/>
    <property type="molecule type" value="Genomic_DNA"/>
</dbReference>
<dbReference type="Proteomes" id="UP000825935">
    <property type="component" value="Chromosome 35"/>
</dbReference>
<keyword evidence="1" id="KW-0833">Ubl conjugation pathway</keyword>
<feature type="compositionally biased region" description="Polar residues" evidence="3">
    <location>
        <begin position="334"/>
        <end position="355"/>
    </location>
</feature>
<accession>A0A8T2QFM8</accession>
<evidence type="ECO:0000259" key="4">
    <source>
        <dbReference type="Pfam" id="PF25598"/>
    </source>
</evidence>
<evidence type="ECO:0000256" key="2">
    <source>
        <dbReference type="PROSITE-ProRule" id="PRU00259"/>
    </source>
</evidence>
<sequence length="355" mass="38213">MDIKLKTSEMLLQKLAFGAADARLSAIAEIRLFCKWDDANRLCLLQAGAIPPLLKILDDDSVDSKMKEIATAALINMSINEQAKLALAYVPGAVDTVIRTIGDSQSKELKSVAAGLLYSLIINDELKTIICLKDSLWDSVIGLLKETSGKCKSEALKLLFVLAKDERWRNKLMQEDNELISLLISLLTAGMPKLTEDCLTVISLLARSGAGTKAILDDKSSIPIFVYLLNSGSPRAQENAASVLNNICQQDGNVKEILPLQTLIPALNSLMRGGSDRGKFKAASLLRVLDSDTAPSLSTASNLSDAEADLYPEMSSELRSAESVPVMPTYADAESSSVLQVPQSLNTVSTPSSEP</sequence>
<dbReference type="Gene3D" id="1.25.10.10">
    <property type="entry name" value="Leucine-rich Repeat Variant"/>
    <property type="match status" value="2"/>
</dbReference>
<feature type="repeat" description="ARM" evidence="2">
    <location>
        <begin position="48"/>
        <end position="92"/>
    </location>
</feature>
<name>A0A8T2QFM8_CERRI</name>
<reference evidence="5" key="1">
    <citation type="submission" date="2021-08" db="EMBL/GenBank/DDBJ databases">
        <title>WGS assembly of Ceratopteris richardii.</title>
        <authorList>
            <person name="Marchant D.B."/>
            <person name="Chen G."/>
            <person name="Jenkins J."/>
            <person name="Shu S."/>
            <person name="Leebens-Mack J."/>
            <person name="Grimwood J."/>
            <person name="Schmutz J."/>
            <person name="Soltis P."/>
            <person name="Soltis D."/>
            <person name="Chen Z.-H."/>
        </authorList>
    </citation>
    <scope>NUCLEOTIDE SEQUENCE</scope>
    <source>
        <strain evidence="5">Whitten #5841</strain>
        <tissue evidence="5">Leaf</tissue>
    </source>
</reference>
<dbReference type="SUPFAM" id="SSF48371">
    <property type="entry name" value="ARM repeat"/>
    <property type="match status" value="1"/>
</dbReference>
<comment type="caution">
    <text evidence="5">The sequence shown here is derived from an EMBL/GenBank/DDBJ whole genome shotgun (WGS) entry which is preliminary data.</text>
</comment>
<keyword evidence="6" id="KW-1185">Reference proteome</keyword>
<dbReference type="PANTHER" id="PTHR23315:SF224">
    <property type="entry name" value="U-BOX DOMAIN-CONTAINING PROTEIN 1"/>
    <property type="match status" value="1"/>
</dbReference>
<protein>
    <recommendedName>
        <fullName evidence="4">U-box domain-containing protein</fullName>
    </recommendedName>
</protein>
<dbReference type="Pfam" id="PF25598">
    <property type="entry name" value="ARM_PUB"/>
    <property type="match status" value="1"/>
</dbReference>
<proteinExistence type="predicted"/>
<dbReference type="InterPro" id="IPR016024">
    <property type="entry name" value="ARM-type_fold"/>
</dbReference>
<evidence type="ECO:0000256" key="1">
    <source>
        <dbReference type="ARBA" id="ARBA00022786"/>
    </source>
</evidence>
<evidence type="ECO:0000313" key="5">
    <source>
        <dbReference type="EMBL" id="KAH7282526.1"/>
    </source>
</evidence>
<dbReference type="InterPro" id="IPR058678">
    <property type="entry name" value="ARM_PUB"/>
</dbReference>
<evidence type="ECO:0000313" key="6">
    <source>
        <dbReference type="Proteomes" id="UP000825935"/>
    </source>
</evidence>
<dbReference type="PROSITE" id="PS50176">
    <property type="entry name" value="ARM_REPEAT"/>
    <property type="match status" value="1"/>
</dbReference>
<dbReference type="InterPro" id="IPR011989">
    <property type="entry name" value="ARM-like"/>
</dbReference>
<organism evidence="5 6">
    <name type="scientific">Ceratopteris richardii</name>
    <name type="common">Triangle waterfern</name>
    <dbReference type="NCBI Taxonomy" id="49495"/>
    <lineage>
        <taxon>Eukaryota</taxon>
        <taxon>Viridiplantae</taxon>
        <taxon>Streptophyta</taxon>
        <taxon>Embryophyta</taxon>
        <taxon>Tracheophyta</taxon>
        <taxon>Polypodiopsida</taxon>
        <taxon>Polypodiidae</taxon>
        <taxon>Polypodiales</taxon>
        <taxon>Pteridineae</taxon>
        <taxon>Pteridaceae</taxon>
        <taxon>Parkerioideae</taxon>
        <taxon>Ceratopteris</taxon>
    </lineage>
</organism>
<evidence type="ECO:0000256" key="3">
    <source>
        <dbReference type="SAM" id="MobiDB-lite"/>
    </source>
</evidence>
<feature type="region of interest" description="Disordered" evidence="3">
    <location>
        <begin position="333"/>
        <end position="355"/>
    </location>
</feature>
<dbReference type="OMA" id="TPRAKMK"/>
<dbReference type="PANTHER" id="PTHR23315">
    <property type="entry name" value="U BOX DOMAIN-CONTAINING"/>
    <property type="match status" value="1"/>
</dbReference>
<dbReference type="AlphaFoldDB" id="A0A8T2QFM8"/>
<feature type="domain" description="U-box" evidence="4">
    <location>
        <begin position="20"/>
        <end position="290"/>
    </location>
</feature>
<dbReference type="InterPro" id="IPR000225">
    <property type="entry name" value="Armadillo"/>
</dbReference>
<dbReference type="SMART" id="SM00185">
    <property type="entry name" value="ARM"/>
    <property type="match status" value="3"/>
</dbReference>